<dbReference type="Gene3D" id="3.30.300.30">
    <property type="match status" value="1"/>
</dbReference>
<dbReference type="InterPro" id="IPR045851">
    <property type="entry name" value="AMP-bd_C_sf"/>
</dbReference>
<dbReference type="InterPro" id="IPR025110">
    <property type="entry name" value="AMP-bd_C"/>
</dbReference>
<dbReference type="InterPro" id="IPR050237">
    <property type="entry name" value="ATP-dep_AMP-bd_enzyme"/>
</dbReference>
<dbReference type="EMBL" id="JBHTNU010000004">
    <property type="protein sequence ID" value="MFD1426363.1"/>
    <property type="molecule type" value="Genomic_DNA"/>
</dbReference>
<dbReference type="InterPro" id="IPR000873">
    <property type="entry name" value="AMP-dep_synth/lig_dom"/>
</dbReference>
<dbReference type="InterPro" id="IPR020845">
    <property type="entry name" value="AMP-binding_CS"/>
</dbReference>
<comment type="caution">
    <text evidence="4">The sequence shown here is derived from an EMBL/GenBank/DDBJ whole genome shotgun (WGS) entry which is preliminary data.</text>
</comment>
<dbReference type="CDD" id="cd05936">
    <property type="entry name" value="FC-FACS_FadD_like"/>
    <property type="match status" value="1"/>
</dbReference>
<sequence>MAVKERIWFKNYPEAVPQSLEYPDQPLPELLEKSAQEFPEREAIYFMGKRISYRELTEDVYRMARALKELGVKKGDRVSLMLANTPQAVISYYAVLKIGGVVVQTNPMYKERELEHLLADSGAETIICMDLVYPQVEKVKPRTCLKRVLVTGIQDYLPFPKNWLYSLKLKMDGAKPKIPYGDEVFAFSEVMKQAASDPVKNEIASMDEVALLQYTGGTTGLAKGAMLTHRNLVVNVIQCSYWMYKGERGQEKVLGLVPFFHVYGMTVVMNFSIYMAASMVLVPRFDVKDVLKVIDRERPSFFPGAPTMYVALINHPEVTKYDLSSIQACISGSAPLPLAIQEKFEKLTGGRLVEGYGLTECSPVTHANPIWDKRKNGSIGLPWPDTECRVVDPDRGEEVEAGMAGLLHVKGPQVMKGYWNQPEETDKVLREGWLNTGDIAMMDEDGYFYIMDRQKDMIIAGGFNIYPREVEEVLYDHPAVQEVAVIGVPDPYRGETVKAYLVLKPDAQVTEKELNTYCRSKLANFKVPRLYEFRDQLPKTTVGKVLRRELVEEEKRKASVENPGGE</sequence>
<name>A0ABW4C8A4_9BACL</name>
<dbReference type="PROSITE" id="PS00455">
    <property type="entry name" value="AMP_BINDING"/>
    <property type="match status" value="1"/>
</dbReference>
<keyword evidence="1" id="KW-0812">Transmembrane</keyword>
<evidence type="ECO:0000259" key="2">
    <source>
        <dbReference type="Pfam" id="PF00501"/>
    </source>
</evidence>
<evidence type="ECO:0000256" key="1">
    <source>
        <dbReference type="SAM" id="Phobius"/>
    </source>
</evidence>
<dbReference type="RefSeq" id="WP_380163391.1">
    <property type="nucleotide sequence ID" value="NZ_JBHTNU010000004.1"/>
</dbReference>
<feature type="transmembrane region" description="Helical" evidence="1">
    <location>
        <begin position="253"/>
        <end position="277"/>
    </location>
</feature>
<proteinExistence type="predicted"/>
<dbReference type="NCBIfam" id="NF004837">
    <property type="entry name" value="PRK06187.1"/>
    <property type="match status" value="1"/>
</dbReference>
<dbReference type="SUPFAM" id="SSF56801">
    <property type="entry name" value="Acetyl-CoA synthetase-like"/>
    <property type="match status" value="1"/>
</dbReference>
<evidence type="ECO:0000259" key="3">
    <source>
        <dbReference type="Pfam" id="PF13193"/>
    </source>
</evidence>
<keyword evidence="5" id="KW-1185">Reference proteome</keyword>
<dbReference type="Pfam" id="PF00501">
    <property type="entry name" value="AMP-binding"/>
    <property type="match status" value="1"/>
</dbReference>
<reference evidence="5" key="1">
    <citation type="journal article" date="2019" name="Int. J. Syst. Evol. Microbiol.">
        <title>The Global Catalogue of Microorganisms (GCM) 10K type strain sequencing project: providing services to taxonomists for standard genome sequencing and annotation.</title>
        <authorList>
            <consortium name="The Broad Institute Genomics Platform"/>
            <consortium name="The Broad Institute Genome Sequencing Center for Infectious Disease"/>
            <person name="Wu L."/>
            <person name="Ma J."/>
        </authorList>
    </citation>
    <scope>NUCLEOTIDE SEQUENCE [LARGE SCALE GENOMIC DNA]</scope>
    <source>
        <strain evidence="5">S1</strain>
    </source>
</reference>
<keyword evidence="1" id="KW-1133">Transmembrane helix</keyword>
<accession>A0ABW4C8A4</accession>
<dbReference type="Proteomes" id="UP001597282">
    <property type="component" value="Unassembled WGS sequence"/>
</dbReference>
<protein>
    <submittedName>
        <fullName evidence="4">Long-chain fatty acid--CoA ligase</fullName>
    </submittedName>
</protein>
<dbReference type="PANTHER" id="PTHR43767">
    <property type="entry name" value="LONG-CHAIN-FATTY-ACID--COA LIGASE"/>
    <property type="match status" value="1"/>
</dbReference>
<keyword evidence="4" id="KW-0436">Ligase</keyword>
<evidence type="ECO:0000313" key="4">
    <source>
        <dbReference type="EMBL" id="MFD1426363.1"/>
    </source>
</evidence>
<gene>
    <name evidence="4" type="ORF">ACFQ4Y_05360</name>
</gene>
<organism evidence="4 5">
    <name type="scientific">Kroppenstedtia sanguinis</name>
    <dbReference type="NCBI Taxonomy" id="1380684"/>
    <lineage>
        <taxon>Bacteria</taxon>
        <taxon>Bacillati</taxon>
        <taxon>Bacillota</taxon>
        <taxon>Bacilli</taxon>
        <taxon>Bacillales</taxon>
        <taxon>Thermoactinomycetaceae</taxon>
        <taxon>Kroppenstedtia</taxon>
    </lineage>
</organism>
<feature type="domain" description="AMP-binding enzyme C-terminal" evidence="3">
    <location>
        <begin position="469"/>
        <end position="544"/>
    </location>
</feature>
<dbReference type="Pfam" id="PF13193">
    <property type="entry name" value="AMP-binding_C"/>
    <property type="match status" value="1"/>
</dbReference>
<keyword evidence="1" id="KW-0472">Membrane</keyword>
<dbReference type="GO" id="GO:0016874">
    <property type="term" value="F:ligase activity"/>
    <property type="evidence" value="ECO:0007669"/>
    <property type="project" value="UniProtKB-KW"/>
</dbReference>
<dbReference type="Gene3D" id="2.30.38.10">
    <property type="entry name" value="Luciferase, Domain 3"/>
    <property type="match status" value="1"/>
</dbReference>
<evidence type="ECO:0000313" key="5">
    <source>
        <dbReference type="Proteomes" id="UP001597282"/>
    </source>
</evidence>
<dbReference type="Gene3D" id="3.40.50.980">
    <property type="match status" value="2"/>
</dbReference>
<feature type="domain" description="AMP-dependent synthetase/ligase" evidence="2">
    <location>
        <begin position="31"/>
        <end position="419"/>
    </location>
</feature>
<dbReference type="PANTHER" id="PTHR43767:SF9">
    <property type="entry name" value="LONG-CHAIN-FATTY-ACID--COA LIGASE"/>
    <property type="match status" value="1"/>
</dbReference>